<comment type="catalytic activity">
    <reaction evidence="5">
        <text>[thioredoxin]-disulfide + L-methionine + H2O = L-methionine (S)-S-oxide + [thioredoxin]-dithiol</text>
        <dbReference type="Rhea" id="RHEA:19993"/>
        <dbReference type="Rhea" id="RHEA-COMP:10698"/>
        <dbReference type="Rhea" id="RHEA-COMP:10700"/>
        <dbReference type="ChEBI" id="CHEBI:15377"/>
        <dbReference type="ChEBI" id="CHEBI:29950"/>
        <dbReference type="ChEBI" id="CHEBI:50058"/>
        <dbReference type="ChEBI" id="CHEBI:57844"/>
        <dbReference type="ChEBI" id="CHEBI:58772"/>
        <dbReference type="EC" id="1.8.4.11"/>
    </reaction>
</comment>
<name>A0A1S2LL38_9BACI</name>
<keyword evidence="3" id="KW-0560">Oxidoreductase</keyword>
<dbReference type="RefSeq" id="WP_071309652.1">
    <property type="nucleotide sequence ID" value="NZ_MLQR01000029.1"/>
</dbReference>
<dbReference type="GO" id="GO:0008113">
    <property type="term" value="F:peptide-methionine (S)-S-oxide reductase activity"/>
    <property type="evidence" value="ECO:0007669"/>
    <property type="project" value="UniProtKB-EC"/>
</dbReference>
<gene>
    <name evidence="7" type="ORF">BKP37_11090</name>
</gene>
<dbReference type="InterPro" id="IPR002569">
    <property type="entry name" value="Met_Sox_Rdtase_MsrA_dom"/>
</dbReference>
<evidence type="ECO:0000313" key="8">
    <source>
        <dbReference type="Proteomes" id="UP000179524"/>
    </source>
</evidence>
<evidence type="ECO:0000256" key="3">
    <source>
        <dbReference type="ARBA" id="ARBA00023002"/>
    </source>
</evidence>
<dbReference type="Pfam" id="PF01625">
    <property type="entry name" value="PMSR"/>
    <property type="match status" value="1"/>
</dbReference>
<comment type="similarity">
    <text evidence="1">Belongs to the MsrA Met sulfoxide reductase family.</text>
</comment>
<sequence>MERAVFGASEFFSYEAFITVVRGIEYVQIGHIKEANVDIVDIWFDPWKVSYKELLELFFDLHDPTTRVGQQLQNQSFIFFSNINQLAEAKQKKNELKHIVKDEVITEITPVWEQINTWRRLN</sequence>
<dbReference type="AlphaFoldDB" id="A0A1S2LL38"/>
<evidence type="ECO:0000259" key="6">
    <source>
        <dbReference type="Pfam" id="PF01625"/>
    </source>
</evidence>
<dbReference type="InterPro" id="IPR036509">
    <property type="entry name" value="Met_Sox_Rdtase_MsrA_sf"/>
</dbReference>
<dbReference type="SUPFAM" id="SSF55068">
    <property type="entry name" value="Peptide methionine sulfoxide reductase"/>
    <property type="match status" value="1"/>
</dbReference>
<organism evidence="7 8">
    <name type="scientific">Anaerobacillus alkalilacustris</name>
    <dbReference type="NCBI Taxonomy" id="393763"/>
    <lineage>
        <taxon>Bacteria</taxon>
        <taxon>Bacillati</taxon>
        <taxon>Bacillota</taxon>
        <taxon>Bacilli</taxon>
        <taxon>Bacillales</taxon>
        <taxon>Bacillaceae</taxon>
        <taxon>Anaerobacillus</taxon>
    </lineage>
</organism>
<protein>
    <recommendedName>
        <fullName evidence="2">peptide-methionine (S)-S-oxide reductase</fullName>
        <ecNumber evidence="2">1.8.4.11</ecNumber>
    </recommendedName>
</protein>
<evidence type="ECO:0000313" key="7">
    <source>
        <dbReference type="EMBL" id="OIJ13054.1"/>
    </source>
</evidence>
<evidence type="ECO:0000256" key="2">
    <source>
        <dbReference type="ARBA" id="ARBA00012502"/>
    </source>
</evidence>
<proteinExistence type="inferred from homology"/>
<dbReference type="PANTHER" id="PTHR43774:SF1">
    <property type="entry name" value="PEPTIDE METHIONINE SULFOXIDE REDUCTASE MSRA 2"/>
    <property type="match status" value="1"/>
</dbReference>
<evidence type="ECO:0000256" key="4">
    <source>
        <dbReference type="ARBA" id="ARBA00047806"/>
    </source>
</evidence>
<comment type="catalytic activity">
    <reaction evidence="4">
        <text>L-methionyl-[protein] + [thioredoxin]-disulfide + H2O = L-methionyl-(S)-S-oxide-[protein] + [thioredoxin]-dithiol</text>
        <dbReference type="Rhea" id="RHEA:14217"/>
        <dbReference type="Rhea" id="RHEA-COMP:10698"/>
        <dbReference type="Rhea" id="RHEA-COMP:10700"/>
        <dbReference type="Rhea" id="RHEA-COMP:12313"/>
        <dbReference type="Rhea" id="RHEA-COMP:12315"/>
        <dbReference type="ChEBI" id="CHEBI:15377"/>
        <dbReference type="ChEBI" id="CHEBI:16044"/>
        <dbReference type="ChEBI" id="CHEBI:29950"/>
        <dbReference type="ChEBI" id="CHEBI:44120"/>
        <dbReference type="ChEBI" id="CHEBI:50058"/>
        <dbReference type="EC" id="1.8.4.11"/>
    </reaction>
</comment>
<evidence type="ECO:0000256" key="1">
    <source>
        <dbReference type="ARBA" id="ARBA00005591"/>
    </source>
</evidence>
<dbReference type="EC" id="1.8.4.11" evidence="2"/>
<dbReference type="Gene3D" id="3.30.1060.10">
    <property type="entry name" value="Peptide methionine sulphoxide reductase MsrA"/>
    <property type="match status" value="1"/>
</dbReference>
<comment type="caution">
    <text evidence="7">The sequence shown here is derived from an EMBL/GenBank/DDBJ whole genome shotgun (WGS) entry which is preliminary data.</text>
</comment>
<accession>A0A1S2LL38</accession>
<dbReference type="OrthoDB" id="4174719at2"/>
<feature type="domain" description="Peptide methionine sulphoxide reductase MsrA" evidence="6">
    <location>
        <begin position="24"/>
        <end position="111"/>
    </location>
</feature>
<reference evidence="7 8" key="1">
    <citation type="submission" date="2016-10" db="EMBL/GenBank/DDBJ databases">
        <title>Draft genome sequences of four alkaliphilic bacteria belonging to the Anaerobacillus genus.</title>
        <authorList>
            <person name="Bassil N.M."/>
            <person name="Lloyd J.R."/>
        </authorList>
    </citation>
    <scope>NUCLEOTIDE SEQUENCE [LARGE SCALE GENOMIC DNA]</scope>
    <source>
        <strain evidence="7 8">DSM 18345</strain>
    </source>
</reference>
<keyword evidence="8" id="KW-1185">Reference proteome</keyword>
<dbReference type="EMBL" id="MLQR01000029">
    <property type="protein sequence ID" value="OIJ13054.1"/>
    <property type="molecule type" value="Genomic_DNA"/>
</dbReference>
<dbReference type="Proteomes" id="UP000179524">
    <property type="component" value="Unassembled WGS sequence"/>
</dbReference>
<evidence type="ECO:0000256" key="5">
    <source>
        <dbReference type="ARBA" id="ARBA00048782"/>
    </source>
</evidence>
<dbReference type="PANTHER" id="PTHR43774">
    <property type="entry name" value="PEPTIDE METHIONINE SULFOXIDE REDUCTASE"/>
    <property type="match status" value="1"/>
</dbReference>